<name>A0AAV2S2V1_MEGNR</name>
<feature type="non-terminal residue" evidence="2">
    <location>
        <position position="1"/>
    </location>
</feature>
<dbReference type="AlphaFoldDB" id="A0AAV2S2V1"/>
<sequence>CREEFFMVDGSTQCFILYDEKTRTWKEAQKKCHEEGLLSAKPTDRVAANLRKYIFDKNGDGGVWLNAQGDGTKFVWQQDGTDISFMNGLWWEPLPGKWFSKKYCLFLLAYRSNWKKHPYQPFTTYPCLHSHRTLCEDLEPILFNSNEAFVNINEKIQLFCGIRSDYYHCIWEKDTNIIRVK</sequence>
<evidence type="ECO:0000313" key="2">
    <source>
        <dbReference type="EMBL" id="CAL4151112.1"/>
    </source>
</evidence>
<dbReference type="EMBL" id="CAXKWB010038015">
    <property type="protein sequence ID" value="CAL4151112.1"/>
    <property type="molecule type" value="Genomic_DNA"/>
</dbReference>
<dbReference type="CDD" id="cd00037">
    <property type="entry name" value="CLECT"/>
    <property type="match status" value="1"/>
</dbReference>
<organism evidence="2 3">
    <name type="scientific">Meganyctiphanes norvegica</name>
    <name type="common">Northern krill</name>
    <name type="synonym">Thysanopoda norvegica</name>
    <dbReference type="NCBI Taxonomy" id="48144"/>
    <lineage>
        <taxon>Eukaryota</taxon>
        <taxon>Metazoa</taxon>
        <taxon>Ecdysozoa</taxon>
        <taxon>Arthropoda</taxon>
        <taxon>Crustacea</taxon>
        <taxon>Multicrustacea</taxon>
        <taxon>Malacostraca</taxon>
        <taxon>Eumalacostraca</taxon>
        <taxon>Eucarida</taxon>
        <taxon>Euphausiacea</taxon>
        <taxon>Euphausiidae</taxon>
        <taxon>Meganyctiphanes</taxon>
    </lineage>
</organism>
<keyword evidence="3" id="KW-1185">Reference proteome</keyword>
<dbReference type="PROSITE" id="PS50041">
    <property type="entry name" value="C_TYPE_LECTIN_2"/>
    <property type="match status" value="1"/>
</dbReference>
<dbReference type="SUPFAM" id="SSF56436">
    <property type="entry name" value="C-type lectin-like"/>
    <property type="match status" value="1"/>
</dbReference>
<accession>A0AAV2S2V1</accession>
<protein>
    <recommendedName>
        <fullName evidence="1">C-type lectin domain-containing protein</fullName>
    </recommendedName>
</protein>
<gene>
    <name evidence="2" type="ORF">MNOR_LOCUS30679</name>
</gene>
<dbReference type="InterPro" id="IPR001304">
    <property type="entry name" value="C-type_lectin-like"/>
</dbReference>
<evidence type="ECO:0000259" key="1">
    <source>
        <dbReference type="PROSITE" id="PS50041"/>
    </source>
</evidence>
<proteinExistence type="predicted"/>
<feature type="domain" description="C-type lectin" evidence="1">
    <location>
        <begin position="10"/>
        <end position="128"/>
    </location>
</feature>
<evidence type="ECO:0000313" key="3">
    <source>
        <dbReference type="Proteomes" id="UP001497623"/>
    </source>
</evidence>
<dbReference type="Gene3D" id="3.10.100.10">
    <property type="entry name" value="Mannose-Binding Protein A, subunit A"/>
    <property type="match status" value="1"/>
</dbReference>
<dbReference type="InterPro" id="IPR016187">
    <property type="entry name" value="CTDL_fold"/>
</dbReference>
<reference evidence="2 3" key="1">
    <citation type="submission" date="2024-05" db="EMBL/GenBank/DDBJ databases">
        <authorList>
            <person name="Wallberg A."/>
        </authorList>
    </citation>
    <scope>NUCLEOTIDE SEQUENCE [LARGE SCALE GENOMIC DNA]</scope>
</reference>
<feature type="non-terminal residue" evidence="2">
    <location>
        <position position="181"/>
    </location>
</feature>
<dbReference type="Proteomes" id="UP001497623">
    <property type="component" value="Unassembled WGS sequence"/>
</dbReference>
<dbReference type="InterPro" id="IPR016186">
    <property type="entry name" value="C-type_lectin-like/link_sf"/>
</dbReference>
<comment type="caution">
    <text evidence="2">The sequence shown here is derived from an EMBL/GenBank/DDBJ whole genome shotgun (WGS) entry which is preliminary data.</text>
</comment>